<keyword evidence="2" id="KW-1185">Reference proteome</keyword>
<proteinExistence type="predicted"/>
<protein>
    <submittedName>
        <fullName evidence="1">Uncharacterized protein</fullName>
    </submittedName>
</protein>
<gene>
    <name evidence="1" type="ORF">V6250_02395</name>
</gene>
<evidence type="ECO:0000313" key="2">
    <source>
        <dbReference type="Proteomes" id="UP001374952"/>
    </source>
</evidence>
<evidence type="ECO:0000313" key="1">
    <source>
        <dbReference type="EMBL" id="MEL0602998.1"/>
    </source>
</evidence>
<reference evidence="1" key="1">
    <citation type="submission" date="2024-02" db="EMBL/GenBank/DDBJ databases">
        <title>Bacteria isolated from the canopy kelp, Nereocystis luetkeana.</title>
        <authorList>
            <person name="Pfister C.A."/>
            <person name="Younker I.T."/>
            <person name="Light S.H."/>
        </authorList>
    </citation>
    <scope>NUCLEOTIDE SEQUENCE</scope>
    <source>
        <strain evidence="1">TN.2.01</strain>
    </source>
</reference>
<sequence>MLCANVFAAQNNVLNVDRAIPNSMQLSFPNDNNITPKKSDFSIVSYVLMSNEEGERWAVITLTNLASGKRELNQDHLLALFADGSRLTPNEFKLGFNGNQTQSVTVSFAEYKFPILSVYSSNDQ</sequence>
<name>A0ACC6QZG4_9GAMM</name>
<dbReference type="EMBL" id="JBAKAX010000001">
    <property type="protein sequence ID" value="MEL0602998.1"/>
    <property type="molecule type" value="Genomic_DNA"/>
</dbReference>
<dbReference type="Proteomes" id="UP001374952">
    <property type="component" value="Unassembled WGS sequence"/>
</dbReference>
<organism evidence="1 2">
    <name type="scientific">Pseudoalteromonas undina</name>
    <dbReference type="NCBI Taxonomy" id="43660"/>
    <lineage>
        <taxon>Bacteria</taxon>
        <taxon>Pseudomonadati</taxon>
        <taxon>Pseudomonadota</taxon>
        <taxon>Gammaproteobacteria</taxon>
        <taxon>Alteromonadales</taxon>
        <taxon>Pseudoalteromonadaceae</taxon>
        <taxon>Pseudoalteromonas</taxon>
    </lineage>
</organism>
<accession>A0ACC6QZG4</accession>
<comment type="caution">
    <text evidence="1">The sequence shown here is derived from an EMBL/GenBank/DDBJ whole genome shotgun (WGS) entry which is preliminary data.</text>
</comment>